<name>Q7RSC9_PLAYO</name>
<sequence length="27" mass="3148">MMFKICTPQMGTAINMKEVTNIFIAQW</sequence>
<dbReference type="Proteomes" id="UP000008553">
    <property type="component" value="Unassembled WGS sequence"/>
</dbReference>
<dbReference type="AlphaFoldDB" id="Q7RSC9"/>
<dbReference type="EMBL" id="AABL01000119">
    <property type="protein sequence ID" value="EAA15795.1"/>
    <property type="molecule type" value="Genomic_DNA"/>
</dbReference>
<proteinExistence type="predicted"/>
<protein>
    <submittedName>
        <fullName evidence="1">Uncharacterized protein</fullName>
    </submittedName>
</protein>
<evidence type="ECO:0000313" key="2">
    <source>
        <dbReference type="Proteomes" id="UP000008553"/>
    </source>
</evidence>
<accession>Q7RSC9</accession>
<reference evidence="1 2" key="1">
    <citation type="journal article" date="2002" name="Nature">
        <title>Genome sequence and comparative analysis of the model rodent malaria parasite Plasmodium yoelii yoelii.</title>
        <authorList>
            <person name="Carlton J.M."/>
            <person name="Angiuoli S.V."/>
            <person name="Suh B.B."/>
            <person name="Kooij T.W."/>
            <person name="Pertea M."/>
            <person name="Silva J.C."/>
            <person name="Ermolaeva M.D."/>
            <person name="Allen J.E."/>
            <person name="Selengut J.D."/>
            <person name="Koo H.L."/>
            <person name="Peterson J.D."/>
            <person name="Pop M."/>
            <person name="Kosack D.S."/>
            <person name="Shumway M.F."/>
            <person name="Bidwell S.L."/>
            <person name="Shallom S.J."/>
            <person name="van Aken S.E."/>
            <person name="Riedmuller S.B."/>
            <person name="Feldblyum T.V."/>
            <person name="Cho J.K."/>
            <person name="Quackenbush J."/>
            <person name="Sedegah M."/>
            <person name="Shoaibi A."/>
            <person name="Cummings L.M."/>
            <person name="Florens L."/>
            <person name="Yates J.R."/>
            <person name="Raine J.D."/>
            <person name="Sinden R.E."/>
            <person name="Harris M.A."/>
            <person name="Cunningham D.A."/>
            <person name="Preiser P.R."/>
            <person name="Bergman L.W."/>
            <person name="Vaidya A.B."/>
            <person name="van Lin L.H."/>
            <person name="Janse C.J."/>
            <person name="Waters A.P."/>
            <person name="Smith H.O."/>
            <person name="White O.R."/>
            <person name="Salzberg S.L."/>
            <person name="Venter J.C."/>
            <person name="Fraser C.M."/>
            <person name="Hoffman S.L."/>
            <person name="Gardner M.J."/>
            <person name="Carucci D.J."/>
        </authorList>
    </citation>
    <scope>NUCLEOTIDE SEQUENCE [LARGE SCALE GENOMIC DNA]</scope>
    <source>
        <strain evidence="1 2">17XNL</strain>
    </source>
</reference>
<keyword evidence="2" id="KW-1185">Reference proteome</keyword>
<gene>
    <name evidence="1" type="ORF">PY00430</name>
</gene>
<dbReference type="PaxDb" id="73239-Q7RSC9"/>
<evidence type="ECO:0000313" key="1">
    <source>
        <dbReference type="EMBL" id="EAA15795.1"/>
    </source>
</evidence>
<comment type="caution">
    <text evidence="1">The sequence shown here is derived from an EMBL/GenBank/DDBJ whole genome shotgun (WGS) entry which is preliminary data.</text>
</comment>
<dbReference type="InParanoid" id="Q7RSC9"/>
<organism evidence="1 2">
    <name type="scientific">Plasmodium yoelii yoelii</name>
    <dbReference type="NCBI Taxonomy" id="73239"/>
    <lineage>
        <taxon>Eukaryota</taxon>
        <taxon>Sar</taxon>
        <taxon>Alveolata</taxon>
        <taxon>Apicomplexa</taxon>
        <taxon>Aconoidasida</taxon>
        <taxon>Haemosporida</taxon>
        <taxon>Plasmodiidae</taxon>
        <taxon>Plasmodium</taxon>
        <taxon>Plasmodium (Vinckeia)</taxon>
    </lineage>
</organism>